<dbReference type="NCBIfam" id="TIGR02506">
    <property type="entry name" value="NrdE_NrdA"/>
    <property type="match status" value="1"/>
</dbReference>
<dbReference type="KEGG" id="vg:65099598"/>
<evidence type="ECO:0000256" key="3">
    <source>
        <dbReference type="ARBA" id="ARBA00022705"/>
    </source>
</evidence>
<evidence type="ECO:0000313" key="11">
    <source>
        <dbReference type="EMBL" id="AJE29717.1"/>
    </source>
</evidence>
<keyword evidence="5 8" id="KW-0067">ATP-binding</keyword>
<dbReference type="GO" id="GO:0016032">
    <property type="term" value="P:viral process"/>
    <property type="evidence" value="ECO:0007669"/>
    <property type="project" value="UniProtKB-UniRule"/>
</dbReference>
<comment type="function">
    <text evidence="8">Ribonucleoside-diphosphate reductase holoenzyme provides the precursors necessary for viral DNA synthesis. Allows virus growth in non-dividing cells, as well as reactivation from latency in infected hosts. Catalyzes the biosynthesis of deoxyribonucleotides from the corresponding ribonucleotides.</text>
</comment>
<dbReference type="Proteomes" id="UP000297089">
    <property type="component" value="Segment"/>
</dbReference>
<feature type="domain" description="Ribonucleotide reductase large subunit" evidence="10">
    <location>
        <begin position="586"/>
        <end position="608"/>
    </location>
</feature>
<evidence type="ECO:0000256" key="5">
    <source>
        <dbReference type="ARBA" id="ARBA00022840"/>
    </source>
</evidence>
<feature type="site" description="Interacts with thioredoxin/glutaredoxin" evidence="8">
    <location>
        <position position="786"/>
    </location>
</feature>
<dbReference type="SUPFAM" id="SSF48168">
    <property type="entry name" value="R1 subunit of ribonucleotide reductase, N-terminal domain"/>
    <property type="match status" value="1"/>
</dbReference>
<feature type="binding site" evidence="8">
    <location>
        <begin position="417"/>
        <end position="421"/>
    </location>
    <ligand>
        <name>substrate</name>
    </ligand>
</feature>
<evidence type="ECO:0000313" key="12">
    <source>
        <dbReference type="Proteomes" id="UP000297089"/>
    </source>
</evidence>
<feature type="active site" description="Cysteine radical intermediate" evidence="8">
    <location>
        <position position="419"/>
    </location>
</feature>
<evidence type="ECO:0000256" key="2">
    <source>
        <dbReference type="ARBA" id="ARBA00022518"/>
    </source>
</evidence>
<dbReference type="GO" id="GO:0006260">
    <property type="term" value="P:DNA replication"/>
    <property type="evidence" value="ECO:0007669"/>
    <property type="project" value="UniProtKB-KW"/>
</dbReference>
<evidence type="ECO:0000259" key="10">
    <source>
        <dbReference type="PROSITE" id="PS00089"/>
    </source>
</evidence>
<dbReference type="HAMAP" id="MF_04026">
    <property type="entry name" value="HSV_RIR1"/>
    <property type="match status" value="1"/>
</dbReference>
<feature type="site" description="Important for electron transfer" evidence="8">
    <location>
        <position position="739"/>
    </location>
</feature>
<comment type="function">
    <text evidence="9">Provides the precursors necessary for DNA synthesis. Catalyzes the biosynthesis of deoxyribonucleotides from the corresponding ribonucleotides.</text>
</comment>
<evidence type="ECO:0000256" key="6">
    <source>
        <dbReference type="ARBA" id="ARBA00023002"/>
    </source>
</evidence>
<keyword evidence="4 8" id="KW-0547">Nucleotide-binding</keyword>
<keyword evidence="6 8" id="KW-0560">Oxidoreductase</keyword>
<dbReference type="PANTHER" id="PTHR11573">
    <property type="entry name" value="RIBONUCLEOSIDE-DIPHOSPHATE REDUCTASE LARGE CHAIN"/>
    <property type="match status" value="1"/>
</dbReference>
<dbReference type="GO" id="GO:0004748">
    <property type="term" value="F:ribonucleoside-diphosphate reductase activity, thioredoxin disulfide as acceptor"/>
    <property type="evidence" value="ECO:0007669"/>
    <property type="project" value="UniProtKB-UniRule"/>
</dbReference>
<feature type="binding site" evidence="8">
    <location>
        <position position="202"/>
    </location>
    <ligand>
        <name>substrate</name>
    </ligand>
</feature>
<comment type="caution">
    <text evidence="8">Lacks conserved residue(s) required for the propagation of feature annotation.</text>
</comment>
<dbReference type="InterPro" id="IPR013346">
    <property type="entry name" value="NrdE_NrdA_C"/>
</dbReference>
<evidence type="ECO:0000256" key="7">
    <source>
        <dbReference type="ARBA" id="ARBA00023157"/>
    </source>
</evidence>
<evidence type="ECO:0000256" key="8">
    <source>
        <dbReference type="HAMAP-Rule" id="MF_04026"/>
    </source>
</evidence>
<dbReference type="PANTHER" id="PTHR11573:SF6">
    <property type="entry name" value="RIBONUCLEOSIDE-DIPHOSPHATE REDUCTASE LARGE SUBUNIT"/>
    <property type="match status" value="1"/>
</dbReference>
<evidence type="ECO:0000256" key="4">
    <source>
        <dbReference type="ARBA" id="ARBA00022741"/>
    </source>
</evidence>
<dbReference type="Pfam" id="PF02867">
    <property type="entry name" value="Ribonuc_red_lgC"/>
    <property type="match status" value="1"/>
</dbReference>
<comment type="subunit">
    <text evidence="8">Heterotetramer composed of a homodimer of the large subunit (R1) and a homodimer of the small subunit (R2). Larger multisubunit protein complex are also active, composed of (R1)n(R2)n.</text>
</comment>
<dbReference type="GO" id="GO:0005524">
    <property type="term" value="F:ATP binding"/>
    <property type="evidence" value="ECO:0007669"/>
    <property type="project" value="UniProtKB-UniRule"/>
</dbReference>
<dbReference type="SUPFAM" id="SSF51998">
    <property type="entry name" value="PFL-like glycyl radical enzymes"/>
    <property type="match status" value="1"/>
</dbReference>
<protein>
    <recommendedName>
        <fullName evidence="8">Ribonucleoside-diphosphate reductase large subunit</fullName>
        <shortName evidence="8">R1</shortName>
        <ecNumber evidence="8">1.17.4.1</ecNumber>
    </recommendedName>
    <alternativeName>
        <fullName evidence="8">Ribonucleotide reductase large subunit</fullName>
    </alternativeName>
</protein>
<keyword evidence="12" id="KW-1185">Reference proteome</keyword>
<feature type="active site" description="Proton acceptor" evidence="8">
    <location>
        <position position="417"/>
    </location>
</feature>
<dbReference type="GO" id="GO:0009263">
    <property type="term" value="P:deoxyribonucleotide biosynthetic process"/>
    <property type="evidence" value="ECO:0007669"/>
    <property type="project" value="UniProtKB-KW"/>
</dbReference>
<feature type="active site" description="Proton acceptor" evidence="8">
    <location>
        <position position="421"/>
    </location>
</feature>
<feature type="binding site" evidence="8">
    <location>
        <position position="248"/>
    </location>
    <ligand>
        <name>substrate</name>
    </ligand>
</feature>
<dbReference type="UniPathway" id="UPA00326"/>
<dbReference type="Gene3D" id="3.20.70.20">
    <property type="match status" value="1"/>
</dbReference>
<dbReference type="Pfam" id="PF00317">
    <property type="entry name" value="Ribonuc_red_lgN"/>
    <property type="match status" value="1"/>
</dbReference>
<keyword evidence="3" id="KW-0235">DNA replication</keyword>
<keyword evidence="2 8" id="KW-0244">Early protein</keyword>
<dbReference type="InterPro" id="IPR000788">
    <property type="entry name" value="RNR_lg_C"/>
</dbReference>
<keyword evidence="7 8" id="KW-1015">Disulfide bond</keyword>
<gene>
    <name evidence="11" type="primary">ORF61</name>
    <name evidence="8" type="synonym">RIR1</name>
</gene>
<dbReference type="PROSITE" id="PS00089">
    <property type="entry name" value="RIBORED_LARGE"/>
    <property type="match status" value="1"/>
</dbReference>
<evidence type="ECO:0000256" key="9">
    <source>
        <dbReference type="RuleBase" id="RU003410"/>
    </source>
</evidence>
<comment type="similarity">
    <text evidence="1 8 9">Belongs to the ribonucleoside diphosphate reductase large chain family.</text>
</comment>
<dbReference type="PRINTS" id="PR01183">
    <property type="entry name" value="RIBORDTASEM1"/>
</dbReference>
<feature type="site" description="Important for electron transfer" evidence="8">
    <location>
        <position position="740"/>
    </location>
</feature>
<feature type="binding site" evidence="8">
    <location>
        <begin position="608"/>
        <end position="612"/>
    </location>
    <ligand>
        <name>substrate</name>
    </ligand>
</feature>
<organism evidence="11 12">
    <name type="scientific">macacine gammaherpesvirus 12</name>
    <dbReference type="NCBI Taxonomy" id="2560571"/>
    <lineage>
        <taxon>Viruses</taxon>
        <taxon>Duplodnaviria</taxon>
        <taxon>Heunggongvirae</taxon>
        <taxon>Peploviricota</taxon>
        <taxon>Herviviricetes</taxon>
        <taxon>Herpesvirales</taxon>
        <taxon>Orthoherpesviridae</taxon>
        <taxon>Gammaherpesvirinae</taxon>
        <taxon>Rhadinovirus</taxon>
        <taxon>Rhadinovirus macacinegamma12</taxon>
    </lineage>
</organism>
<feature type="binding site" evidence="8">
    <location>
        <begin position="217"/>
        <end position="218"/>
    </location>
    <ligand>
        <name>substrate</name>
    </ligand>
</feature>
<keyword evidence="9" id="KW-0215">Deoxyribonucleotide synthesis</keyword>
<dbReference type="InterPro" id="IPR008926">
    <property type="entry name" value="RNR_R1-su_N"/>
</dbReference>
<feature type="site" description="Important for hydrogen atom transfer" evidence="8">
    <location>
        <position position="433"/>
    </location>
</feature>
<evidence type="ECO:0000256" key="1">
    <source>
        <dbReference type="ARBA" id="ARBA00010406"/>
    </source>
</evidence>
<dbReference type="InterPro" id="IPR013509">
    <property type="entry name" value="RNR_lsu_N"/>
</dbReference>
<dbReference type="EMBL" id="KP265674">
    <property type="protein sequence ID" value="AJE29717.1"/>
    <property type="molecule type" value="Genomic_DNA"/>
</dbReference>
<feature type="site" description="Important for hydrogen atom transfer" evidence="8">
    <location>
        <position position="218"/>
    </location>
</feature>
<accession>A0A0B5D5H9</accession>
<name>A0A0B5D5H9_9GAMA</name>
<dbReference type="InterPro" id="IPR034717">
    <property type="entry name" value="HSV_RIR1"/>
</dbReference>
<reference evidence="11 12" key="1">
    <citation type="submission" date="2018-02" db="EMBL/GenBank/DDBJ databases">
        <title>Complete genome sequence of MneRV2, the pig-tailed macaque RV2 rhadinovirus, and evolutionary relationship with rhesus macaque RRV and human herpesvirus 8/KSHV.</title>
        <authorList>
            <person name="Rose T.M."/>
            <person name="Bruce A.G."/>
        </authorList>
    </citation>
    <scope>NUCLEOTIDE SEQUENCE [LARGE SCALE GENOMIC DNA]</scope>
    <source>
        <strain evidence="11 12">J97167</strain>
    </source>
</reference>
<sequence length="790" mass="87594">MNTESSSSAARSSGALTLVTDGGSGGCCSNLNPERCAETLVNSLKATIGWDVEANSLTGRLWHRIMEDRCLVTVRDYLAVFGEKLSDEVHAFMSTHEAALDGLLQEFKQSKAYSELVNCGYLSAVRFYDTYVLRTHGSSPIFESVAQMFMRVAVFVACQCIKFPCLRETLRHLVQSQTELDDMYLVGYVFHYISSQIVCCATPVLRSAGLRGGQLSSCFILKPSMATENKTLKALHEEMSPLLASKSGVGIDVSSFAESKNITSCLKLINAHVGYFNDNNIRPVGASAYMELWHHQICDFLNAKMPENQERCHNLFQGVCVPELFFRLYETNPDGQWHLFAPEVAPNLLKLYGAEFESEYNRLVAAGKHSSSLPLKSMMYALINTVIKTGSPYVLLKEALNKHHWCETQGSAINCSNLCAEIVQQPEGQASVCNLANICLPKCLRPPRGALGVEPGKGDVTFGFELLEDAVQAAVIIVNACILGGASPTESVRRGQEERSMGIGVQGLADVFAELGFGYLDAESAKLDVEIFQAMYFEAVHTSHEIVLLGRGKPFRGWERSRLAQGVFHWQTWDGVTPSHPPLERWEQLGRSIAQHGIFNSQFLALMPTAGTSQLTGYTEAFYPFFANISSKVTSKEEVLRPNVTFFKKVRPCDVRTVRRHGGDVASFPEPLKDRYKIFLTAFDYCPIKQLERAGARAPFVDQSQSLNFFLREEQATRASYIRDLLLAGYRLGLKTMLYYCRIQKQTKLNALQCLDQVVGDTTSPVSKGAEPERVQKADGERAAACLSCQ</sequence>
<comment type="catalytic activity">
    <reaction evidence="8 9">
        <text>a 2'-deoxyribonucleoside 5'-diphosphate + [thioredoxin]-disulfide + H2O = a ribonucleoside 5'-diphosphate + [thioredoxin]-dithiol</text>
        <dbReference type="Rhea" id="RHEA:23252"/>
        <dbReference type="Rhea" id="RHEA-COMP:10698"/>
        <dbReference type="Rhea" id="RHEA-COMP:10700"/>
        <dbReference type="ChEBI" id="CHEBI:15377"/>
        <dbReference type="ChEBI" id="CHEBI:29950"/>
        <dbReference type="ChEBI" id="CHEBI:50058"/>
        <dbReference type="ChEBI" id="CHEBI:57930"/>
        <dbReference type="ChEBI" id="CHEBI:73316"/>
        <dbReference type="EC" id="1.17.4.1"/>
    </reaction>
</comment>
<dbReference type="EC" id="1.17.4.1" evidence="8"/>
<dbReference type="InterPro" id="IPR039718">
    <property type="entry name" value="Rrm1"/>
</dbReference>
<proteinExistence type="inferred from homology"/>